<keyword evidence="1" id="KW-0547">Nucleotide-binding</keyword>
<dbReference type="RefSeq" id="WP_290206639.1">
    <property type="nucleotide sequence ID" value="NZ_JASDDK010000003.1"/>
</dbReference>
<proteinExistence type="predicted"/>
<dbReference type="GO" id="GO:0017168">
    <property type="term" value="F:5-oxoprolinase (ATP-hydrolyzing) activity"/>
    <property type="evidence" value="ECO:0007669"/>
    <property type="project" value="UniProtKB-EC"/>
</dbReference>
<dbReference type="PANTHER" id="PTHR34698:SF2">
    <property type="entry name" value="5-OXOPROLINASE SUBUNIT B"/>
    <property type="match status" value="1"/>
</dbReference>
<evidence type="ECO:0000256" key="3">
    <source>
        <dbReference type="ARBA" id="ARBA00022840"/>
    </source>
</evidence>
<keyword evidence="6" id="KW-1185">Reference proteome</keyword>
<sequence length="243" mass="27771">MNFKLKFSQYNERAILVEWPAIIDENVLHDVLGFKNRIENDAVKEVVEVVSSYSSLLVFYVSTIGNVNDVFLRLKHLYEVQDSVKYLDTQTFNIPVCYEGEFAVDLENYSKEINQSKNEIIRLHSATSYTVYFIGFLPGFLYLGNLDPSLYLDRKTTPNLNVKKGSVAIGGKQTGIYPQDSPGGWHIIGNSPLELFDPKQNPPCFIKAGDKIKFDPISTTEHQKIREEIRSSNFNFETRLVDD</sequence>
<evidence type="ECO:0000259" key="4">
    <source>
        <dbReference type="SMART" id="SM00796"/>
    </source>
</evidence>
<dbReference type="Gene3D" id="3.30.1360.40">
    <property type="match status" value="1"/>
</dbReference>
<keyword evidence="2 5" id="KW-0378">Hydrolase</keyword>
<comment type="caution">
    <text evidence="5">The sequence shown here is derived from an EMBL/GenBank/DDBJ whole genome shotgun (WGS) entry which is preliminary data.</text>
</comment>
<dbReference type="InterPro" id="IPR010016">
    <property type="entry name" value="PxpB"/>
</dbReference>
<dbReference type="Proteomes" id="UP001231197">
    <property type="component" value="Unassembled WGS sequence"/>
</dbReference>
<dbReference type="PANTHER" id="PTHR34698">
    <property type="entry name" value="5-OXOPROLINASE SUBUNIT B"/>
    <property type="match status" value="1"/>
</dbReference>
<dbReference type="EMBL" id="JASDDK010000003">
    <property type="protein sequence ID" value="MDN3492982.1"/>
    <property type="molecule type" value="Genomic_DNA"/>
</dbReference>
<dbReference type="Pfam" id="PF02682">
    <property type="entry name" value="CT_C_D"/>
    <property type="match status" value="1"/>
</dbReference>
<keyword evidence="3" id="KW-0067">ATP-binding</keyword>
<evidence type="ECO:0000313" key="6">
    <source>
        <dbReference type="Proteomes" id="UP001231197"/>
    </source>
</evidence>
<dbReference type="SMART" id="SM00796">
    <property type="entry name" value="AHS1"/>
    <property type="match status" value="1"/>
</dbReference>
<accession>A0ABT7ZVI2</accession>
<dbReference type="InterPro" id="IPR029000">
    <property type="entry name" value="Cyclophilin-like_dom_sf"/>
</dbReference>
<gene>
    <name evidence="5" type="primary">pxpB</name>
    <name evidence="5" type="ORF">QMA06_09630</name>
</gene>
<dbReference type="SUPFAM" id="SSF50891">
    <property type="entry name" value="Cyclophilin-like"/>
    <property type="match status" value="1"/>
</dbReference>
<dbReference type="EC" id="3.5.2.9" evidence="5"/>
<dbReference type="SUPFAM" id="SSF160467">
    <property type="entry name" value="PH0987 N-terminal domain-like"/>
    <property type="match status" value="1"/>
</dbReference>
<evidence type="ECO:0000256" key="1">
    <source>
        <dbReference type="ARBA" id="ARBA00022741"/>
    </source>
</evidence>
<dbReference type="InterPro" id="IPR003833">
    <property type="entry name" value="CT_C_D"/>
</dbReference>
<reference evidence="5 6" key="1">
    <citation type="journal article" date="2023" name="Int. J. Syst. Evol. Microbiol.">
        <title>Winogradskyella bathintestinalis sp. nov., isolated from the intestine of the deep-sea loosejaw dragonfish, Malacosteus niger.</title>
        <authorList>
            <person name="Uniacke-Lowe S."/>
            <person name="Johnson C.N."/>
            <person name="Stanton C."/>
            <person name="Hill C."/>
            <person name="Ross P."/>
        </authorList>
    </citation>
    <scope>NUCLEOTIDE SEQUENCE [LARGE SCALE GENOMIC DNA]</scope>
    <source>
        <strain evidence="5 6">APC 3343</strain>
    </source>
</reference>
<protein>
    <submittedName>
        <fullName evidence="5">5-oxoprolinase subunit PxpB</fullName>
        <ecNumber evidence="5">3.5.2.9</ecNumber>
    </submittedName>
</protein>
<evidence type="ECO:0000256" key="2">
    <source>
        <dbReference type="ARBA" id="ARBA00022801"/>
    </source>
</evidence>
<feature type="domain" description="Carboxyltransferase" evidence="4">
    <location>
        <begin position="5"/>
        <end position="206"/>
    </location>
</feature>
<dbReference type="Gene3D" id="2.40.100.10">
    <property type="entry name" value="Cyclophilin-like"/>
    <property type="match status" value="1"/>
</dbReference>
<organism evidence="5 6">
    <name type="scientific">Winogradskyella bathintestinalis</name>
    <dbReference type="NCBI Taxonomy" id="3035208"/>
    <lineage>
        <taxon>Bacteria</taxon>
        <taxon>Pseudomonadati</taxon>
        <taxon>Bacteroidota</taxon>
        <taxon>Flavobacteriia</taxon>
        <taxon>Flavobacteriales</taxon>
        <taxon>Flavobacteriaceae</taxon>
        <taxon>Winogradskyella</taxon>
    </lineage>
</organism>
<dbReference type="NCBIfam" id="TIGR00370">
    <property type="entry name" value="5-oxoprolinase subunit PxpB"/>
    <property type="match status" value="1"/>
</dbReference>
<name>A0ABT7ZVI2_9FLAO</name>
<evidence type="ECO:0000313" key="5">
    <source>
        <dbReference type="EMBL" id="MDN3492982.1"/>
    </source>
</evidence>